<dbReference type="FunFam" id="1.10.1200.10:FF:000005">
    <property type="entry name" value="Nonribosomal peptide synthetase 1"/>
    <property type="match status" value="1"/>
</dbReference>
<dbReference type="FunFam" id="3.40.50.980:FF:000001">
    <property type="entry name" value="Non-ribosomal peptide synthetase"/>
    <property type="match status" value="1"/>
</dbReference>
<feature type="domain" description="Carrier" evidence="8">
    <location>
        <begin position="1514"/>
        <end position="1592"/>
    </location>
</feature>
<dbReference type="PROSITE" id="PS00455">
    <property type="entry name" value="AMP_BINDING"/>
    <property type="match status" value="1"/>
</dbReference>
<dbReference type="Pfam" id="PF00698">
    <property type="entry name" value="Acyl_transf_1"/>
    <property type="match status" value="1"/>
</dbReference>
<evidence type="ECO:0000256" key="3">
    <source>
        <dbReference type="ARBA" id="ARBA00006432"/>
    </source>
</evidence>
<dbReference type="PROSITE" id="PS00606">
    <property type="entry name" value="KS3_1"/>
    <property type="match status" value="1"/>
</dbReference>
<dbReference type="PANTHER" id="PTHR43775">
    <property type="entry name" value="FATTY ACID SYNTHASE"/>
    <property type="match status" value="1"/>
</dbReference>
<dbReference type="SUPFAM" id="SSF53901">
    <property type="entry name" value="Thiolase-like"/>
    <property type="match status" value="1"/>
</dbReference>
<dbReference type="InterPro" id="IPR014043">
    <property type="entry name" value="Acyl_transferase_dom"/>
</dbReference>
<dbReference type="GO" id="GO:0043041">
    <property type="term" value="P:amino acid activation for nonribosomal peptide biosynthetic process"/>
    <property type="evidence" value="ECO:0007669"/>
    <property type="project" value="UniProtKB-ARBA"/>
</dbReference>
<gene>
    <name evidence="10" type="ORF">SAMN05421813_13313</name>
</gene>
<dbReference type="InterPro" id="IPR014030">
    <property type="entry name" value="Ketoacyl_synth_N"/>
</dbReference>
<comment type="similarity">
    <text evidence="3">Belongs to the ATP-dependent AMP-binding enzyme family.</text>
</comment>
<feature type="domain" description="Ketosynthase family 3 (KS3)" evidence="9">
    <location>
        <begin position="623"/>
        <end position="1047"/>
    </location>
</feature>
<dbReference type="Gene3D" id="3.40.47.10">
    <property type="match status" value="1"/>
</dbReference>
<proteinExistence type="inferred from homology"/>
<dbReference type="CDD" id="cd00833">
    <property type="entry name" value="PKS"/>
    <property type="match status" value="1"/>
</dbReference>
<organism evidence="10 11">
    <name type="scientific">Daejeonella rubra</name>
    <dbReference type="NCBI Taxonomy" id="990371"/>
    <lineage>
        <taxon>Bacteria</taxon>
        <taxon>Pseudomonadati</taxon>
        <taxon>Bacteroidota</taxon>
        <taxon>Sphingobacteriia</taxon>
        <taxon>Sphingobacteriales</taxon>
        <taxon>Sphingobacteriaceae</taxon>
        <taxon>Daejeonella</taxon>
    </lineage>
</organism>
<evidence type="ECO:0000256" key="2">
    <source>
        <dbReference type="ARBA" id="ARBA00001957"/>
    </source>
</evidence>
<dbReference type="Gene3D" id="3.90.1150.10">
    <property type="entry name" value="Aspartate Aminotransferase, domain 1"/>
    <property type="match status" value="1"/>
</dbReference>
<keyword evidence="6" id="KW-0808">Transferase</keyword>
<dbReference type="FunFam" id="2.30.38.10:FF:000001">
    <property type="entry name" value="Non-ribosomal peptide synthetase PvdI"/>
    <property type="match status" value="1"/>
</dbReference>
<dbReference type="SMART" id="SM00825">
    <property type="entry name" value="PKS_KS"/>
    <property type="match status" value="1"/>
</dbReference>
<dbReference type="InterPro" id="IPR010071">
    <property type="entry name" value="AA_adenyl_dom"/>
</dbReference>
<dbReference type="InterPro" id="IPR015422">
    <property type="entry name" value="PyrdxlP-dep_Trfase_small"/>
</dbReference>
<dbReference type="Pfam" id="PF00501">
    <property type="entry name" value="AMP-binding"/>
    <property type="match status" value="1"/>
</dbReference>
<comment type="cofactor">
    <cofactor evidence="2">
        <name>pantetheine 4'-phosphate</name>
        <dbReference type="ChEBI" id="CHEBI:47942"/>
    </cofactor>
</comment>
<dbReference type="InterPro" id="IPR020845">
    <property type="entry name" value="AMP-binding_CS"/>
</dbReference>
<keyword evidence="7" id="KW-0663">Pyridoxal phosphate</keyword>
<evidence type="ECO:0000256" key="1">
    <source>
        <dbReference type="ARBA" id="ARBA00001933"/>
    </source>
</evidence>
<dbReference type="CDD" id="cd05930">
    <property type="entry name" value="A_NRPS"/>
    <property type="match status" value="1"/>
</dbReference>
<dbReference type="Proteomes" id="UP000199226">
    <property type="component" value="Unassembled WGS sequence"/>
</dbReference>
<dbReference type="Pfam" id="PF00550">
    <property type="entry name" value="PP-binding"/>
    <property type="match status" value="2"/>
</dbReference>
<dbReference type="Pfam" id="PF00109">
    <property type="entry name" value="ketoacyl-synt"/>
    <property type="match status" value="1"/>
</dbReference>
<dbReference type="Gene3D" id="3.40.366.10">
    <property type="entry name" value="Malonyl-Coenzyme A Acyl Carrier Protein, domain 2"/>
    <property type="match status" value="1"/>
</dbReference>
<dbReference type="PROSITE" id="PS52004">
    <property type="entry name" value="KS3_2"/>
    <property type="match status" value="1"/>
</dbReference>
<dbReference type="InterPro" id="IPR016036">
    <property type="entry name" value="Malonyl_transacylase_ACP-bd"/>
</dbReference>
<dbReference type="GO" id="GO:0030170">
    <property type="term" value="F:pyridoxal phosphate binding"/>
    <property type="evidence" value="ECO:0007669"/>
    <property type="project" value="InterPro"/>
</dbReference>
<dbReference type="SUPFAM" id="SSF55048">
    <property type="entry name" value="Probable ACP-binding domain of malonyl-CoA ACP transacylase"/>
    <property type="match status" value="1"/>
</dbReference>
<dbReference type="OrthoDB" id="9778690at2"/>
<dbReference type="Pfam" id="PF00202">
    <property type="entry name" value="Aminotran_3"/>
    <property type="match status" value="1"/>
</dbReference>
<dbReference type="InterPro" id="IPR016039">
    <property type="entry name" value="Thiolase-like"/>
</dbReference>
<evidence type="ECO:0000313" key="10">
    <source>
        <dbReference type="EMBL" id="SDN01108.1"/>
    </source>
</evidence>
<dbReference type="InterPro" id="IPR020806">
    <property type="entry name" value="PKS_PP-bd"/>
</dbReference>
<sequence length="2146" mass="237148">MLTPEEKEKVLFSFNNTTIEFPGAYNYCDLFNQQVLSSPGQIAVVFEDREITYSELDSASNQIANNLISRGLQKESLIGICLDRSIEMITGILGILKAGAAYMPIDPEYPAERINFMLEDSGLKLILTDQKTFDNSDFLRDEKSCEIIILDSGNTRIQNFPSTSPDILIKPEDLAYVIYTSGSTGRPKGVMNEHGGLVNRLKWAQSYFNLNKNDVVLQKTTFCFDVSVWELLWPVMVGAKLIFAKPGGQKDSAYLEQLIEKKQVTTIHFVPSMLEIFLLGIQEGSCTSLKRVLCSGEELIPRYVSTFGEKLGHVDLFNLYGPTEAAIDVSCWAVPKNTPKVSIGKPVANTSIYILDEKMEPCGLGAEGELYIGGIQVARGYLNRPELNVSRFLENPFAGGRLYRSGDRARWLEDGNIEYLGRSDEQVKIRGFRIEPGEIENVILEFGGIRQCLVHVKEDIAGDKKLIAYIIAYEGKYDVRKLENYLRARIPDYMVPAHFIDIPELPLNSSGKTDRKALPSPGIERPELNVLYKAAITETEKLLAKLWASILNLNKVGVNDNFFELGGNSLLALRFVAVLKQEHQLTLPVTRLYQDPFISKIAAFLSGKVSSGRTLKIKNKASGTDIAVIGMSGRFPGAGNIEELWEVLKAGRETTSFFSENELDSSIPTAVRNDPNYVKARGIIEQAEYFDSKFFGMNSRMAELMDPQQRVFLEIAWETLESTGYLAEKFDGIIGVFAGSGSNTYYLNNVHTRPDLIAQAGNFQVSTLNEKDYIAMRTAYELNLKGPAVSVYSACSTSLLAIVQAVESLRKGQCELALAGGSAITSPIRSGHIYEEGAILSKDGHCRPFDADASGTVFSDGAGIVLLKNRADAERDGDTIYAIIKGFGLNNDGAGKASFTAPNAEGQADTISMAIADAGIDASSLSYIETHGTATPVGDPIEIEGLRMAFGQQDKRQFCALGSIKSNMGHLTHAAGVAGFIKTVLSLHNKQLPPSLFYDRPNPDIDFGNSPFYVNSALKNWESETKRRAGVSSFGVGGTNVHVILEEAETQPIKSESLEKKQLICWSAVSENSLNDYGKKLAGYLEKYPETELADIAYTLQLTRQNFAQRRFIIASDTRDLLRKLKSEDKQATDTKILQESATEVAFLFPGQGSQYPKMGNELYIQEPVYKKAVDECAELLLPWLKEDIRDILFAKISEEEKIHRTRYTQPALFVTEYALAKLWMSWGIRPAALCGHSIGEFAAAHLAGIFSLEDALKLVSERARLVDELPGGSMLAIKAKTSVLESLLPGGLSLAAINSPDLCVVSGPYQEIETFSKAMLEKGLPNRIIQTSHAFHSAMMDGMKEKYQAVVESVNLNPPRIPIVSSVTGNWMSEAEATSTAYWVEQIRLPVRFADAISTLWEDKTRVLLETGPGNATALFARQQARGTTLTAIAGFENKGEYAEVLRSLGKLWQNGIIPDWPGLYEGKAKRIMLPNYAFDRKRCWIEPGQTSYENASGLMAEENLEAIDQSLTRKDILIRKIKRILENASGIEMNSVDTSLNFIEIGLDSLLLTQVAITLKKEFTLPITFRQLNENLNNMDLLADYLDAGLPTDVYAAKSASDRKHSISPLNKISALEGISPDEAKEISKPFGASPRIEKQSQELNPAQASFLAELIKRYNTKTQGSKSYTQKHRSYMADPRVVSGFRPLTKEIIYPIVVKKSKGSRVWDLDDNEYIDALNGFGSNMLGFQPDIILNAIKEQMDKGYEIGPQHELAGDVCKLICEFTNTDRSALCSTGSEAVLGTMRIARTVTGRSLIVAFSGSYHGVFDEVIIRGTKTFRSIPAAPGIMPEAVQNMLILDYGTDESLRIIQERGNEIAAVLVEPVQSRRPEFQPIEFLKKLRVITEKSESVLIFDEVITGFRMHPGGAQALFGIQPDISSYGKVIGGGLPIGAIAGKRRYMDALDGGSWEYGDQSVPEAGVTYFAGTFVRHPLALVAAKASLEYFKQRGPALQEELNNKAAVLTNSLNSICRNLNIPLTVVGFGSMWKIKFKDEIPYSELLFTLMREKGIHIWDGFPCFVTESHTTTELESIAEAFKNSVIELISSHFLHPEANKSANFEPQGAENIPPVPGARLGRDREGNPAWFIADPEQPGKYLQVKHKNL</sequence>
<dbReference type="InterPro" id="IPR016035">
    <property type="entry name" value="Acyl_Trfase/lysoPLipase"/>
</dbReference>
<dbReference type="GO" id="GO:0044550">
    <property type="term" value="P:secondary metabolite biosynthetic process"/>
    <property type="evidence" value="ECO:0007669"/>
    <property type="project" value="UniProtKB-ARBA"/>
</dbReference>
<dbReference type="FunFam" id="3.40.50.12780:FF:000012">
    <property type="entry name" value="Non-ribosomal peptide synthetase"/>
    <property type="match status" value="1"/>
</dbReference>
<dbReference type="InterPro" id="IPR018201">
    <property type="entry name" value="Ketoacyl_synth_AS"/>
</dbReference>
<dbReference type="InterPro" id="IPR050091">
    <property type="entry name" value="PKS_NRPS_Biosynth_Enz"/>
</dbReference>
<evidence type="ECO:0000256" key="5">
    <source>
        <dbReference type="ARBA" id="ARBA00022553"/>
    </source>
</evidence>
<dbReference type="GO" id="GO:0006633">
    <property type="term" value="P:fatty acid biosynthetic process"/>
    <property type="evidence" value="ECO:0007669"/>
    <property type="project" value="InterPro"/>
</dbReference>
<dbReference type="Gene3D" id="3.30.300.30">
    <property type="match status" value="1"/>
</dbReference>
<keyword evidence="5" id="KW-0597">Phosphoprotein</keyword>
<dbReference type="PROSITE" id="PS50075">
    <property type="entry name" value="CARRIER"/>
    <property type="match status" value="2"/>
</dbReference>
<dbReference type="GO" id="GO:0004315">
    <property type="term" value="F:3-oxoacyl-[acyl-carrier-protein] synthase activity"/>
    <property type="evidence" value="ECO:0007669"/>
    <property type="project" value="InterPro"/>
</dbReference>
<evidence type="ECO:0000256" key="7">
    <source>
        <dbReference type="ARBA" id="ARBA00022898"/>
    </source>
</evidence>
<dbReference type="SUPFAM" id="SSF52151">
    <property type="entry name" value="FabD/lysophospholipase-like"/>
    <property type="match status" value="1"/>
</dbReference>
<dbReference type="InterPro" id="IPR025110">
    <property type="entry name" value="AMP-bd_C"/>
</dbReference>
<evidence type="ECO:0000313" key="11">
    <source>
        <dbReference type="Proteomes" id="UP000199226"/>
    </source>
</evidence>
<dbReference type="PROSITE" id="PS00600">
    <property type="entry name" value="AA_TRANSFER_CLASS_3"/>
    <property type="match status" value="1"/>
</dbReference>
<dbReference type="Gene3D" id="2.30.38.10">
    <property type="entry name" value="Luciferase, Domain 3"/>
    <property type="match status" value="1"/>
</dbReference>
<dbReference type="InterPro" id="IPR045851">
    <property type="entry name" value="AMP-bd_C_sf"/>
</dbReference>
<evidence type="ECO:0000256" key="4">
    <source>
        <dbReference type="ARBA" id="ARBA00022450"/>
    </source>
</evidence>
<evidence type="ECO:0000259" key="8">
    <source>
        <dbReference type="PROSITE" id="PS50075"/>
    </source>
</evidence>
<dbReference type="EMBL" id="FNHH01000033">
    <property type="protein sequence ID" value="SDN01108.1"/>
    <property type="molecule type" value="Genomic_DNA"/>
</dbReference>
<dbReference type="NCBIfam" id="TIGR01733">
    <property type="entry name" value="AA-adenyl-dom"/>
    <property type="match status" value="1"/>
</dbReference>
<dbReference type="PANTHER" id="PTHR43775:SF51">
    <property type="entry name" value="INACTIVE PHENOLPHTHIOCEROL SYNTHESIS POLYKETIDE SYNTHASE TYPE I PKS1-RELATED"/>
    <property type="match status" value="1"/>
</dbReference>
<dbReference type="FunFam" id="3.30.300.30:FF:000010">
    <property type="entry name" value="Enterobactin synthetase component F"/>
    <property type="match status" value="1"/>
</dbReference>
<dbReference type="InterPro" id="IPR036736">
    <property type="entry name" value="ACP-like_sf"/>
</dbReference>
<dbReference type="SMART" id="SM00823">
    <property type="entry name" value="PKS_PP"/>
    <property type="match status" value="2"/>
</dbReference>
<dbReference type="InterPro" id="IPR015424">
    <property type="entry name" value="PyrdxlP-dep_Trfase"/>
</dbReference>
<dbReference type="InterPro" id="IPR015421">
    <property type="entry name" value="PyrdxlP-dep_Trfase_major"/>
</dbReference>
<dbReference type="InterPro" id="IPR000873">
    <property type="entry name" value="AMP-dep_synth/lig_dom"/>
</dbReference>
<protein>
    <submittedName>
        <fullName evidence="10">Amino acid adenylation domain-containing protein</fullName>
    </submittedName>
</protein>
<dbReference type="InterPro" id="IPR005814">
    <property type="entry name" value="Aminotrans_3"/>
</dbReference>
<dbReference type="InterPro" id="IPR009081">
    <property type="entry name" value="PP-bd_ACP"/>
</dbReference>
<reference evidence="11" key="1">
    <citation type="submission" date="2016-10" db="EMBL/GenBank/DDBJ databases">
        <authorList>
            <person name="Varghese N."/>
            <person name="Submissions S."/>
        </authorList>
    </citation>
    <scope>NUCLEOTIDE SEQUENCE [LARGE SCALE GENOMIC DNA]</scope>
    <source>
        <strain evidence="11">DSM 24536</strain>
    </source>
</reference>
<dbReference type="Gene3D" id="3.30.70.3290">
    <property type="match status" value="1"/>
</dbReference>
<dbReference type="SUPFAM" id="SSF47336">
    <property type="entry name" value="ACP-like"/>
    <property type="match status" value="2"/>
</dbReference>
<keyword evidence="11" id="KW-1185">Reference proteome</keyword>
<dbReference type="SUPFAM" id="SSF53383">
    <property type="entry name" value="PLP-dependent transferases"/>
    <property type="match status" value="1"/>
</dbReference>
<dbReference type="STRING" id="990371.SAMN05421813_13313"/>
<dbReference type="InterPro" id="IPR014031">
    <property type="entry name" value="Ketoacyl_synth_C"/>
</dbReference>
<dbReference type="GO" id="GO:0004312">
    <property type="term" value="F:fatty acid synthase activity"/>
    <property type="evidence" value="ECO:0007669"/>
    <property type="project" value="TreeGrafter"/>
</dbReference>
<dbReference type="Gene3D" id="3.40.50.980">
    <property type="match status" value="2"/>
</dbReference>
<dbReference type="SUPFAM" id="SSF56801">
    <property type="entry name" value="Acetyl-CoA synthetase-like"/>
    <property type="match status" value="1"/>
</dbReference>
<dbReference type="InterPro" id="IPR001227">
    <property type="entry name" value="Ac_transferase_dom_sf"/>
</dbReference>
<dbReference type="Gene3D" id="1.10.1200.10">
    <property type="entry name" value="ACP-like"/>
    <property type="match status" value="2"/>
</dbReference>
<dbReference type="InterPro" id="IPR032821">
    <property type="entry name" value="PKS_assoc"/>
</dbReference>
<dbReference type="GO" id="GO:0031177">
    <property type="term" value="F:phosphopantetheine binding"/>
    <property type="evidence" value="ECO:0007669"/>
    <property type="project" value="InterPro"/>
</dbReference>
<dbReference type="SMART" id="SM00827">
    <property type="entry name" value="PKS_AT"/>
    <property type="match status" value="1"/>
</dbReference>
<dbReference type="Pfam" id="PF16197">
    <property type="entry name" value="KAsynt_C_assoc"/>
    <property type="match status" value="1"/>
</dbReference>
<dbReference type="Gene3D" id="3.40.640.10">
    <property type="entry name" value="Type I PLP-dependent aspartate aminotransferase-like (Major domain)"/>
    <property type="match status" value="1"/>
</dbReference>
<dbReference type="RefSeq" id="WP_090706713.1">
    <property type="nucleotide sequence ID" value="NZ_FNHH01000033.1"/>
</dbReference>
<name>A0A1G9XWD9_9SPHI</name>
<keyword evidence="4" id="KW-0596">Phosphopantetheine</keyword>
<accession>A0A1G9XWD9</accession>
<feature type="domain" description="Carrier" evidence="8">
    <location>
        <begin position="534"/>
        <end position="609"/>
    </location>
</feature>
<dbReference type="InterPro" id="IPR020841">
    <property type="entry name" value="PKS_Beta-ketoAc_synthase_dom"/>
</dbReference>
<evidence type="ECO:0000256" key="6">
    <source>
        <dbReference type="ARBA" id="ARBA00022679"/>
    </source>
</evidence>
<dbReference type="FunFam" id="3.40.50.980:FF:000002">
    <property type="entry name" value="Enterobactin synthetase component F"/>
    <property type="match status" value="1"/>
</dbReference>
<dbReference type="Pfam" id="PF13193">
    <property type="entry name" value="AMP-binding_C"/>
    <property type="match status" value="1"/>
</dbReference>
<dbReference type="GO" id="GO:0008483">
    <property type="term" value="F:transaminase activity"/>
    <property type="evidence" value="ECO:0007669"/>
    <property type="project" value="InterPro"/>
</dbReference>
<dbReference type="InterPro" id="IPR049704">
    <property type="entry name" value="Aminotrans_3_PPA_site"/>
</dbReference>
<dbReference type="Pfam" id="PF02801">
    <property type="entry name" value="Ketoacyl-synt_C"/>
    <property type="match status" value="1"/>
</dbReference>
<evidence type="ECO:0000259" key="9">
    <source>
        <dbReference type="PROSITE" id="PS52004"/>
    </source>
</evidence>
<comment type="cofactor">
    <cofactor evidence="1">
        <name>pyridoxal 5'-phosphate</name>
        <dbReference type="ChEBI" id="CHEBI:597326"/>
    </cofactor>
</comment>